<dbReference type="AlphaFoldDB" id="A0AAN1KR42"/>
<organism evidence="1 2">
    <name type="scientific">Vibrio mediterranei</name>
    <dbReference type="NCBI Taxonomy" id="689"/>
    <lineage>
        <taxon>Bacteria</taxon>
        <taxon>Pseudomonadati</taxon>
        <taxon>Pseudomonadota</taxon>
        <taxon>Gammaproteobacteria</taxon>
        <taxon>Vibrionales</taxon>
        <taxon>Vibrionaceae</taxon>
        <taxon>Vibrio</taxon>
    </lineage>
</organism>
<gene>
    <name evidence="1" type="ORF">BSZ05_26055</name>
</gene>
<protein>
    <submittedName>
        <fullName evidence="1">Uncharacterized protein</fullName>
    </submittedName>
</protein>
<sequence length="75" mass="8572">MKRFLNTGISLTLILLFGCTPEDIDNSIPALTDRSYNLRIIEDAVVENNTPNSLNRNIHAMKYDTNRILLIHSEK</sequence>
<name>A0AAN1KR42_9VIBR</name>
<evidence type="ECO:0000313" key="1">
    <source>
        <dbReference type="EMBL" id="ASI93207.1"/>
    </source>
</evidence>
<accession>A0AAN1KR42</accession>
<dbReference type="RefSeq" id="WP_088878962.1">
    <property type="nucleotide sequence ID" value="NZ_CP018309.1"/>
</dbReference>
<reference evidence="2" key="1">
    <citation type="submission" date="2016-12" db="EMBL/GenBank/DDBJ databases">
        <title>Comparative genomic analysis reveals the diversity, evolution, and environmental adaptation strategies of the genus Vibrio.</title>
        <authorList>
            <person name="Lin H."/>
            <person name="Wang X."/>
            <person name="Zhang X.-H."/>
        </authorList>
    </citation>
    <scope>NUCLEOTIDE SEQUENCE [LARGE SCALE GENOMIC DNA]</scope>
    <source>
        <strain evidence="2">QT6D1</strain>
    </source>
</reference>
<dbReference type="PROSITE" id="PS51257">
    <property type="entry name" value="PROKAR_LIPOPROTEIN"/>
    <property type="match status" value="1"/>
</dbReference>
<dbReference type="EMBL" id="CP018309">
    <property type="protein sequence ID" value="ASI93207.1"/>
    <property type="molecule type" value="Genomic_DNA"/>
</dbReference>
<proteinExistence type="predicted"/>
<dbReference type="KEGG" id="vsh:BSZ05_26055"/>
<dbReference type="Proteomes" id="UP000197092">
    <property type="component" value="Chromosome 2"/>
</dbReference>
<evidence type="ECO:0000313" key="2">
    <source>
        <dbReference type="Proteomes" id="UP000197092"/>
    </source>
</evidence>